<sequence length="302" mass="32727">MIPYFHGLVLEEEWEKTLCLFIFIGLVVLAAAILITILLCGCLKGEKKVVSSESDVQLQSRTAPGDSSVPPTVVYTPDVAVLGGIRWSTLAQLQRCTFIDPVGRVSSAVARLAGAPVSVLANPAQLTAQYPSTLEGLLGENQFSPWDPFIPQGENVALRLSHAVRESLGHITTESQGEILTSGERGTLCIVADPSFFEMGPSRFGYSPVTPVVPSAYVAANAWARGLHDWLHQLRQPGAILEDARVRVLVPSPGFESHFIAIWCNCAVFNSPEMMGALEIRCVPELFAEAEPSYSEIVPLRN</sequence>
<keyword evidence="1" id="KW-1133">Transmembrane helix</keyword>
<dbReference type="HOGENOM" id="CLU_920792_0_0_5"/>
<proteinExistence type="predicted"/>
<gene>
    <name evidence="2" type="ordered locus">NRI_0119</name>
</gene>
<evidence type="ECO:0000313" key="2">
    <source>
        <dbReference type="EMBL" id="ACT69117.1"/>
    </source>
</evidence>
<dbReference type="AlphaFoldDB" id="C6V400"/>
<dbReference type="Proteomes" id="UP000001627">
    <property type="component" value="Chromosome"/>
</dbReference>
<dbReference type="KEGG" id="nri:NRI_0119"/>
<keyword evidence="3" id="KW-1185">Reference proteome</keyword>
<organism evidence="2 3">
    <name type="scientific">Neorickettsia risticii (strain Illinois)</name>
    <dbReference type="NCBI Taxonomy" id="434131"/>
    <lineage>
        <taxon>Bacteria</taxon>
        <taxon>Pseudomonadati</taxon>
        <taxon>Pseudomonadota</taxon>
        <taxon>Alphaproteobacteria</taxon>
        <taxon>Rickettsiales</taxon>
        <taxon>Anaplasmataceae</taxon>
        <taxon>Neorickettsia</taxon>
    </lineage>
</organism>
<name>C6V400_NEORI</name>
<dbReference type="RefSeq" id="WP_015816008.1">
    <property type="nucleotide sequence ID" value="NC_013009.1"/>
</dbReference>
<dbReference type="EMBL" id="CP001431">
    <property type="protein sequence ID" value="ACT69117.1"/>
    <property type="molecule type" value="Genomic_DNA"/>
</dbReference>
<protein>
    <submittedName>
        <fullName evidence="2">Uncharacterized protein</fullName>
    </submittedName>
</protein>
<evidence type="ECO:0000256" key="1">
    <source>
        <dbReference type="SAM" id="Phobius"/>
    </source>
</evidence>
<dbReference type="OrthoDB" id="7165619at2"/>
<reference evidence="2 3" key="1">
    <citation type="journal article" date="2009" name="Nucleic Acids Res.">
        <title>Analysis of complete genome sequence of Neorickettsia risticii: causative agent of Potomac horse fever.</title>
        <authorList>
            <person name="Lin M."/>
            <person name="Zhang C."/>
            <person name="Gibson K."/>
            <person name="Rikihisa Y."/>
        </authorList>
    </citation>
    <scope>NUCLEOTIDE SEQUENCE [LARGE SCALE GENOMIC DNA]</scope>
    <source>
        <strain evidence="2 3">Illinois</strain>
    </source>
</reference>
<feature type="transmembrane region" description="Helical" evidence="1">
    <location>
        <begin position="20"/>
        <end position="43"/>
    </location>
</feature>
<keyword evidence="1" id="KW-0472">Membrane</keyword>
<keyword evidence="1" id="KW-0812">Transmembrane</keyword>
<evidence type="ECO:0000313" key="3">
    <source>
        <dbReference type="Proteomes" id="UP000001627"/>
    </source>
</evidence>
<accession>C6V400</accession>